<name>A0A261FSA1_9BIFI</name>
<protein>
    <submittedName>
        <fullName evidence="2">Pilus assembly protein TadE</fullName>
    </submittedName>
</protein>
<proteinExistence type="predicted"/>
<dbReference type="OrthoDB" id="3240246at2"/>
<dbReference type="InterPro" id="IPR049790">
    <property type="entry name" value="Rv3655c/TadE"/>
</dbReference>
<evidence type="ECO:0000313" key="2">
    <source>
        <dbReference type="EMBL" id="OZG62070.1"/>
    </source>
</evidence>
<dbReference type="STRING" id="1603886.GCA_001895165_02169"/>
<organism evidence="2 3">
    <name type="scientific">Bifidobacterium lemurum</name>
    <dbReference type="NCBI Taxonomy" id="1603886"/>
    <lineage>
        <taxon>Bacteria</taxon>
        <taxon>Bacillati</taxon>
        <taxon>Actinomycetota</taxon>
        <taxon>Actinomycetes</taxon>
        <taxon>Bifidobacteriales</taxon>
        <taxon>Bifidobacteriaceae</taxon>
        <taxon>Bifidobacterium</taxon>
    </lineage>
</organism>
<dbReference type="RefSeq" id="WP_094725315.1">
    <property type="nucleotide sequence ID" value="NZ_CP062948.1"/>
</dbReference>
<sequence>MTMIETIRRRLRKARLPPDHGAATAEFAVVLPCVVVMAALLLSLTQAVVTSMDCRDAAAVAVREMVAGGDESQAERAAVQVAGSDSSIAIVRRERYVEVTVTCPVMPGPMNLLPVRVTGEATGVLP</sequence>
<evidence type="ECO:0000313" key="3">
    <source>
        <dbReference type="Proteomes" id="UP000216352"/>
    </source>
</evidence>
<reference evidence="2 3" key="1">
    <citation type="journal article" date="2017" name="BMC Genomics">
        <title>Comparative genomic and phylogenomic analyses of the Bifidobacteriaceae family.</title>
        <authorList>
            <person name="Lugli G.A."/>
            <person name="Milani C."/>
            <person name="Turroni F."/>
            <person name="Duranti S."/>
            <person name="Mancabelli L."/>
            <person name="Mangifesta M."/>
            <person name="Ferrario C."/>
            <person name="Modesto M."/>
            <person name="Mattarelli P."/>
            <person name="Jiri K."/>
            <person name="van Sinderen D."/>
            <person name="Ventura M."/>
        </authorList>
    </citation>
    <scope>NUCLEOTIDE SEQUENCE [LARGE SCALE GENOMIC DNA]</scope>
    <source>
        <strain evidence="2 3">DSM 28807</strain>
    </source>
</reference>
<keyword evidence="1" id="KW-0812">Transmembrane</keyword>
<keyword evidence="3" id="KW-1185">Reference proteome</keyword>
<keyword evidence="1" id="KW-0472">Membrane</keyword>
<evidence type="ECO:0000256" key="1">
    <source>
        <dbReference type="SAM" id="Phobius"/>
    </source>
</evidence>
<comment type="caution">
    <text evidence="2">The sequence shown here is derived from an EMBL/GenBank/DDBJ whole genome shotgun (WGS) entry which is preliminary data.</text>
</comment>
<feature type="transmembrane region" description="Helical" evidence="1">
    <location>
        <begin position="21"/>
        <end position="44"/>
    </location>
</feature>
<gene>
    <name evidence="2" type="ORF">BLEM_1188</name>
</gene>
<dbReference type="AlphaFoldDB" id="A0A261FSA1"/>
<keyword evidence="1" id="KW-1133">Transmembrane helix</keyword>
<dbReference type="NCBIfam" id="NF041390">
    <property type="entry name" value="TadE_Rv3655c"/>
    <property type="match status" value="1"/>
</dbReference>
<dbReference type="EMBL" id="MWWX01000006">
    <property type="protein sequence ID" value="OZG62070.1"/>
    <property type="molecule type" value="Genomic_DNA"/>
</dbReference>
<dbReference type="Proteomes" id="UP000216352">
    <property type="component" value="Unassembled WGS sequence"/>
</dbReference>
<accession>A0A261FSA1</accession>